<proteinExistence type="predicted"/>
<gene>
    <name evidence="2" type="ORF">E1301_Tti011633</name>
</gene>
<dbReference type="Proteomes" id="UP000324632">
    <property type="component" value="Chromosome 5"/>
</dbReference>
<comment type="caution">
    <text evidence="2">The sequence shown here is derived from an EMBL/GenBank/DDBJ whole genome shotgun (WGS) entry which is preliminary data.</text>
</comment>
<accession>A0A5A9PDV9</accession>
<reference evidence="2 3" key="1">
    <citation type="journal article" date="2019" name="Mol. Ecol. Resour.">
        <title>Chromosome-level genome assembly of Triplophysa tibetana, a fish adapted to the harsh high-altitude environment of the Tibetan Plateau.</title>
        <authorList>
            <person name="Yang X."/>
            <person name="Liu H."/>
            <person name="Ma Z."/>
            <person name="Zou Y."/>
            <person name="Zou M."/>
            <person name="Mao Y."/>
            <person name="Li X."/>
            <person name="Wang H."/>
            <person name="Chen T."/>
            <person name="Wang W."/>
            <person name="Yang R."/>
        </authorList>
    </citation>
    <scope>NUCLEOTIDE SEQUENCE [LARGE SCALE GENOMIC DNA]</scope>
    <source>
        <strain evidence="2">TTIB1903HZAU</strain>
        <tissue evidence="2">Muscle</tissue>
    </source>
</reference>
<evidence type="ECO:0000313" key="2">
    <source>
        <dbReference type="EMBL" id="KAA0720614.1"/>
    </source>
</evidence>
<name>A0A5A9PDV9_9TELE</name>
<feature type="region of interest" description="Disordered" evidence="1">
    <location>
        <begin position="1"/>
        <end position="32"/>
    </location>
</feature>
<protein>
    <submittedName>
        <fullName evidence="2">Uncharacterized protein</fullName>
    </submittedName>
</protein>
<dbReference type="EMBL" id="SOYY01000005">
    <property type="protein sequence ID" value="KAA0720614.1"/>
    <property type="molecule type" value="Genomic_DNA"/>
</dbReference>
<keyword evidence="3" id="KW-1185">Reference proteome</keyword>
<evidence type="ECO:0000256" key="1">
    <source>
        <dbReference type="SAM" id="MobiDB-lite"/>
    </source>
</evidence>
<organism evidence="2 3">
    <name type="scientific">Triplophysa tibetana</name>
    <dbReference type="NCBI Taxonomy" id="1572043"/>
    <lineage>
        <taxon>Eukaryota</taxon>
        <taxon>Metazoa</taxon>
        <taxon>Chordata</taxon>
        <taxon>Craniata</taxon>
        <taxon>Vertebrata</taxon>
        <taxon>Euteleostomi</taxon>
        <taxon>Actinopterygii</taxon>
        <taxon>Neopterygii</taxon>
        <taxon>Teleostei</taxon>
        <taxon>Ostariophysi</taxon>
        <taxon>Cypriniformes</taxon>
        <taxon>Nemacheilidae</taxon>
        <taxon>Triplophysa</taxon>
    </lineage>
</organism>
<dbReference type="AlphaFoldDB" id="A0A5A9PDV9"/>
<evidence type="ECO:0000313" key="3">
    <source>
        <dbReference type="Proteomes" id="UP000324632"/>
    </source>
</evidence>
<sequence length="320" mass="35792">MSRRDEFGACSDARCGRGVIPPHEGRDSSSQIIRRQNTSVSFMITDMNSVMSEAARVYNLNIHQELHKSEQKSSEDHSDGLLRDLLQKVSHPHHHIELYNRAPETLALRSLTPLDSLQLTRITLKENLILDIVKEPFTWVNTPLFVHLFQPGNFEETGVVSHGTEDSQTHTSLLCYSEKRKMLCSRRVLQQWIFALFLLCSPVPHHGRPVDALSSRILEIVPRGVLIVCAHLCVCSEFEVWAAPQMPPRCSAGHLLLAQTCFCAAPLRDGRPLIESEREGSLIPSQTTSPSGGDYSAHALSCLCKTRMRVPGPPRPHISV</sequence>